<reference evidence="1 2" key="1">
    <citation type="submission" date="2015-05" db="EMBL/GenBank/DDBJ databases">
        <title>Evolution of Trichinella species and genotypes.</title>
        <authorList>
            <person name="Korhonen P.K."/>
            <person name="Edoardo P."/>
            <person name="Giuseppe L.R."/>
            <person name="Gasser R.B."/>
        </authorList>
    </citation>
    <scope>NUCLEOTIDE SEQUENCE [LARGE SCALE GENOMIC DNA]</scope>
    <source>
        <strain evidence="1">ISS10</strain>
    </source>
</reference>
<name>A0A0V1KZZ2_9BILA</name>
<protein>
    <submittedName>
        <fullName evidence="1">Uncharacterized protein</fullName>
    </submittedName>
</protein>
<gene>
    <name evidence="1" type="ORF">T02_2468</name>
</gene>
<sequence>MSALKCYKVKVDRFLICKFYKISISCNPQASKHPCSCQTTKRLVTSIEKYLNENAAKSATEMRPDRLLSQSVSVLIRPVMNSSDLSVTMLSLSSRAMMMYFLMIIK</sequence>
<accession>A0A0V1KZZ2</accession>
<evidence type="ECO:0000313" key="2">
    <source>
        <dbReference type="Proteomes" id="UP000054721"/>
    </source>
</evidence>
<comment type="caution">
    <text evidence="1">The sequence shown here is derived from an EMBL/GenBank/DDBJ whole genome shotgun (WGS) entry which is preliminary data.</text>
</comment>
<evidence type="ECO:0000313" key="1">
    <source>
        <dbReference type="EMBL" id="KRZ52857.1"/>
    </source>
</evidence>
<dbReference type="EMBL" id="JYDW01000181">
    <property type="protein sequence ID" value="KRZ52857.1"/>
    <property type="molecule type" value="Genomic_DNA"/>
</dbReference>
<dbReference type="AlphaFoldDB" id="A0A0V1KZZ2"/>
<keyword evidence="2" id="KW-1185">Reference proteome</keyword>
<dbReference type="Proteomes" id="UP000054721">
    <property type="component" value="Unassembled WGS sequence"/>
</dbReference>
<organism evidence="1 2">
    <name type="scientific">Trichinella nativa</name>
    <dbReference type="NCBI Taxonomy" id="6335"/>
    <lineage>
        <taxon>Eukaryota</taxon>
        <taxon>Metazoa</taxon>
        <taxon>Ecdysozoa</taxon>
        <taxon>Nematoda</taxon>
        <taxon>Enoplea</taxon>
        <taxon>Dorylaimia</taxon>
        <taxon>Trichinellida</taxon>
        <taxon>Trichinellidae</taxon>
        <taxon>Trichinella</taxon>
    </lineage>
</organism>
<proteinExistence type="predicted"/>